<proteinExistence type="predicted"/>
<evidence type="ECO:0000313" key="2">
    <source>
        <dbReference type="Proteomes" id="UP000064967"/>
    </source>
</evidence>
<dbReference type="Proteomes" id="UP000064967">
    <property type="component" value="Chromosome"/>
</dbReference>
<dbReference type="RefSeq" id="WP_146648456.1">
    <property type="nucleotide sequence ID" value="NZ_CP012333.1"/>
</dbReference>
<name>A0A0K1PUU2_9BACT</name>
<accession>A0A0K1PUU2</accession>
<dbReference type="STRING" id="1391654.AKJ09_03962"/>
<dbReference type="SUPFAM" id="SSF56925">
    <property type="entry name" value="OMPA-like"/>
    <property type="match status" value="1"/>
</dbReference>
<sequence>MDTPIAIEAPAPKSGWFADVSAGPAFATYGAIDDAGISEHLATGGSAVALGAGYGFDLLPFRLDLGVRVQHYRFGVRGSYNAEKRDDSFRATYDYVFPTLTATITTKLRSRVNVLGGVSLGTATFISDPQGGSVHARQLPVYGTFEAGLELTATEWLAVRAVVAWLPPFEALNVVSPTLGLRARF</sequence>
<protein>
    <recommendedName>
        <fullName evidence="3">Outer membrane protein beta-barrel domain-containing protein</fullName>
    </recommendedName>
</protein>
<dbReference type="InterPro" id="IPR011250">
    <property type="entry name" value="OMP/PagP_B-barrel"/>
</dbReference>
<evidence type="ECO:0000313" key="1">
    <source>
        <dbReference type="EMBL" id="AKU97298.1"/>
    </source>
</evidence>
<keyword evidence="2" id="KW-1185">Reference proteome</keyword>
<dbReference type="AlphaFoldDB" id="A0A0K1PUU2"/>
<organism evidence="1 2">
    <name type="scientific">Labilithrix luteola</name>
    <dbReference type="NCBI Taxonomy" id="1391654"/>
    <lineage>
        <taxon>Bacteria</taxon>
        <taxon>Pseudomonadati</taxon>
        <taxon>Myxococcota</taxon>
        <taxon>Polyangia</taxon>
        <taxon>Polyangiales</taxon>
        <taxon>Labilitrichaceae</taxon>
        <taxon>Labilithrix</taxon>
    </lineage>
</organism>
<dbReference type="EMBL" id="CP012333">
    <property type="protein sequence ID" value="AKU97298.1"/>
    <property type="molecule type" value="Genomic_DNA"/>
</dbReference>
<reference evidence="1 2" key="1">
    <citation type="submission" date="2015-08" db="EMBL/GenBank/DDBJ databases">
        <authorList>
            <person name="Babu N.S."/>
            <person name="Beckwith C.J."/>
            <person name="Beseler K.G."/>
            <person name="Brison A."/>
            <person name="Carone J.V."/>
            <person name="Caskin T.P."/>
            <person name="Diamond M."/>
            <person name="Durham M.E."/>
            <person name="Foxe J.M."/>
            <person name="Go M."/>
            <person name="Henderson B.A."/>
            <person name="Jones I.B."/>
            <person name="McGettigan J.A."/>
            <person name="Micheletti S.J."/>
            <person name="Nasrallah M.E."/>
            <person name="Ortiz D."/>
            <person name="Piller C.R."/>
            <person name="Privatt S.R."/>
            <person name="Schneider S.L."/>
            <person name="Sharp S."/>
            <person name="Smith T.C."/>
            <person name="Stanton J.D."/>
            <person name="Ullery H.E."/>
            <person name="Wilson R.J."/>
            <person name="Serrano M.G."/>
            <person name="Buck G."/>
            <person name="Lee V."/>
            <person name="Wang Y."/>
            <person name="Carvalho R."/>
            <person name="Voegtly L."/>
            <person name="Shi R."/>
            <person name="Duckworth R."/>
            <person name="Johnson A."/>
            <person name="Loviza R."/>
            <person name="Walstead R."/>
            <person name="Shah Z."/>
            <person name="Kiflezghi M."/>
            <person name="Wade K."/>
            <person name="Ball S.L."/>
            <person name="Bradley K.W."/>
            <person name="Asai D.J."/>
            <person name="Bowman C.A."/>
            <person name="Russell D.A."/>
            <person name="Pope W.H."/>
            <person name="Jacobs-Sera D."/>
            <person name="Hendrix R.W."/>
            <person name="Hatfull G.F."/>
        </authorList>
    </citation>
    <scope>NUCLEOTIDE SEQUENCE [LARGE SCALE GENOMIC DNA]</scope>
    <source>
        <strain evidence="1 2">DSM 27648</strain>
    </source>
</reference>
<dbReference type="KEGG" id="llu:AKJ09_03962"/>
<gene>
    <name evidence="1" type="ORF">AKJ09_03962</name>
</gene>
<evidence type="ECO:0008006" key="3">
    <source>
        <dbReference type="Google" id="ProtNLM"/>
    </source>
</evidence>